<protein>
    <submittedName>
        <fullName evidence="2">Uncharacterized protein</fullName>
    </submittedName>
</protein>
<organism evidence="2 3">
    <name type="scientific">Ancylostoma caninum</name>
    <name type="common">Dog hookworm</name>
    <dbReference type="NCBI Taxonomy" id="29170"/>
    <lineage>
        <taxon>Eukaryota</taxon>
        <taxon>Metazoa</taxon>
        <taxon>Ecdysozoa</taxon>
        <taxon>Nematoda</taxon>
        <taxon>Chromadorea</taxon>
        <taxon>Rhabditida</taxon>
        <taxon>Rhabditina</taxon>
        <taxon>Rhabditomorpha</taxon>
        <taxon>Strongyloidea</taxon>
        <taxon>Ancylostomatidae</taxon>
        <taxon>Ancylostomatinae</taxon>
        <taxon>Ancylostoma</taxon>
    </lineage>
</organism>
<reference evidence="2 3" key="1">
    <citation type="submission" date="2014-10" db="EMBL/GenBank/DDBJ databases">
        <title>Draft genome of the hookworm Ancylostoma caninum.</title>
        <authorList>
            <person name="Mitreva M."/>
        </authorList>
    </citation>
    <scope>NUCLEOTIDE SEQUENCE [LARGE SCALE GENOMIC DNA]</scope>
    <source>
        <strain evidence="2 3">Baltimore</strain>
    </source>
</reference>
<dbReference type="EMBL" id="JOJR01016499">
    <property type="protein sequence ID" value="RCN24809.1"/>
    <property type="molecule type" value="Genomic_DNA"/>
</dbReference>
<feature type="transmembrane region" description="Helical" evidence="1">
    <location>
        <begin position="32"/>
        <end position="56"/>
    </location>
</feature>
<keyword evidence="3" id="KW-1185">Reference proteome</keyword>
<keyword evidence="1" id="KW-0812">Transmembrane</keyword>
<proteinExistence type="predicted"/>
<dbReference type="OrthoDB" id="10476726at2759"/>
<gene>
    <name evidence="2" type="ORF">ANCCAN_29488</name>
</gene>
<evidence type="ECO:0000256" key="1">
    <source>
        <dbReference type="SAM" id="Phobius"/>
    </source>
</evidence>
<keyword evidence="1" id="KW-0472">Membrane</keyword>
<sequence length="73" mass="8176">MKGTRCNSCQNVIYEMVILSDSELREMIAYRFVILLGICDVVEASLHCMTGVALLFPNFWSTQLDNVSATSLI</sequence>
<accession>A0A368F1A3</accession>
<name>A0A368F1A3_ANCCA</name>
<comment type="caution">
    <text evidence="2">The sequence shown here is derived from an EMBL/GenBank/DDBJ whole genome shotgun (WGS) entry which is preliminary data.</text>
</comment>
<evidence type="ECO:0000313" key="2">
    <source>
        <dbReference type="EMBL" id="RCN24809.1"/>
    </source>
</evidence>
<keyword evidence="1" id="KW-1133">Transmembrane helix</keyword>
<dbReference type="Proteomes" id="UP000252519">
    <property type="component" value="Unassembled WGS sequence"/>
</dbReference>
<dbReference type="AlphaFoldDB" id="A0A368F1A3"/>
<evidence type="ECO:0000313" key="3">
    <source>
        <dbReference type="Proteomes" id="UP000252519"/>
    </source>
</evidence>